<evidence type="ECO:0000256" key="3">
    <source>
        <dbReference type="ARBA" id="ARBA00022525"/>
    </source>
</evidence>
<dbReference type="AlphaFoldDB" id="A0A2N0NXR1"/>
<dbReference type="InterPro" id="IPR045379">
    <property type="entry name" value="Crinkler_N"/>
</dbReference>
<dbReference type="GO" id="GO:0043657">
    <property type="term" value="C:host cell"/>
    <property type="evidence" value="ECO:0007669"/>
    <property type="project" value="UniProtKB-SubCell"/>
</dbReference>
<keyword evidence="3" id="KW-0964">Secreted</keyword>
<dbReference type="VEuPathDB" id="FungiDB:FUN_014711"/>
<evidence type="ECO:0000256" key="1">
    <source>
        <dbReference type="ARBA" id="ARBA00004340"/>
    </source>
</evidence>
<dbReference type="Proteomes" id="UP000232722">
    <property type="component" value="Unassembled WGS sequence"/>
</dbReference>
<dbReference type="VEuPathDB" id="FungiDB:RhiirA1_474086"/>
<comment type="subcellular location">
    <subcellularLocation>
        <location evidence="1">Host cell</location>
    </subcellularLocation>
    <subcellularLocation>
        <location evidence="2">Secreted</location>
    </subcellularLocation>
</comment>
<sequence>MFTVGTSIRLWCLIGRDNFIIDLKEIIKNRKQNKFAKVDFDQLILWKVNIDQSQIKTTSINDILNDEDKLENSELTVVKTFPNTKGNNVKVIIGVPALVDTIKELLDTLPMSSKLGEPEEWYFNNRNKAICLNHHPPSASNTVPVILHCLIFEEEYRNKANNLLSKYLDCRVD</sequence>
<name>A0A2N0NXR1_9GLOM</name>
<organism evidence="5 6">
    <name type="scientific">Rhizophagus irregularis</name>
    <dbReference type="NCBI Taxonomy" id="588596"/>
    <lineage>
        <taxon>Eukaryota</taxon>
        <taxon>Fungi</taxon>
        <taxon>Fungi incertae sedis</taxon>
        <taxon>Mucoromycota</taxon>
        <taxon>Glomeromycotina</taxon>
        <taxon>Glomeromycetes</taxon>
        <taxon>Glomerales</taxon>
        <taxon>Glomeraceae</taxon>
        <taxon>Rhizophagus</taxon>
    </lineage>
</organism>
<evidence type="ECO:0000259" key="4">
    <source>
        <dbReference type="Pfam" id="PF20147"/>
    </source>
</evidence>
<proteinExistence type="predicted"/>
<dbReference type="Pfam" id="PF20147">
    <property type="entry name" value="Crinkler"/>
    <property type="match status" value="1"/>
</dbReference>
<reference evidence="5 6" key="2">
    <citation type="submission" date="2017-09" db="EMBL/GenBank/DDBJ databases">
        <title>Extensive intraspecific genome diversity in a model arbuscular mycorrhizal fungus.</title>
        <authorList>
            <person name="Chen E.C."/>
            <person name="Morin E."/>
            <person name="Beaudet D."/>
            <person name="Noel J."/>
            <person name="Ndikumana S."/>
            <person name="Charron P."/>
            <person name="St-Onge C."/>
            <person name="Giorgi J."/>
            <person name="Grigoriev I.V."/>
            <person name="Roux C."/>
            <person name="Martin F.M."/>
            <person name="Corradi N."/>
        </authorList>
    </citation>
    <scope>NUCLEOTIDE SEQUENCE [LARGE SCALE GENOMIC DNA]</scope>
    <source>
        <strain evidence="5 6">A5</strain>
    </source>
</reference>
<comment type="caution">
    <text evidence="5">The sequence shown here is derived from an EMBL/GenBank/DDBJ whole genome shotgun (WGS) entry which is preliminary data.</text>
</comment>
<accession>A0A2N0NXR1</accession>
<protein>
    <recommendedName>
        <fullName evidence="4">Crinkler effector protein N-terminal domain-containing protein</fullName>
    </recommendedName>
</protein>
<reference evidence="5 6" key="1">
    <citation type="submission" date="2016-04" db="EMBL/GenBank/DDBJ databases">
        <title>Genome analyses suggest a sexual origin of heterokaryosis in a supposedly ancient asexual fungus.</title>
        <authorList>
            <person name="Ropars J."/>
            <person name="Sedzielewska K."/>
            <person name="Noel J."/>
            <person name="Charron P."/>
            <person name="Farinelli L."/>
            <person name="Marton T."/>
            <person name="Kruger M."/>
            <person name="Pelin A."/>
            <person name="Brachmann A."/>
            <person name="Corradi N."/>
        </authorList>
    </citation>
    <scope>NUCLEOTIDE SEQUENCE [LARGE SCALE GENOMIC DNA]</scope>
    <source>
        <strain evidence="5 6">A5</strain>
    </source>
</reference>
<dbReference type="EMBL" id="LLXJ01002223">
    <property type="protein sequence ID" value="PKB99365.1"/>
    <property type="molecule type" value="Genomic_DNA"/>
</dbReference>
<dbReference type="GO" id="GO:0005576">
    <property type="term" value="C:extracellular region"/>
    <property type="evidence" value="ECO:0007669"/>
    <property type="project" value="UniProtKB-SubCell"/>
</dbReference>
<feature type="domain" description="Crinkler effector protein N-terminal" evidence="4">
    <location>
        <begin position="14"/>
        <end position="93"/>
    </location>
</feature>
<evidence type="ECO:0000256" key="2">
    <source>
        <dbReference type="ARBA" id="ARBA00004613"/>
    </source>
</evidence>
<evidence type="ECO:0000313" key="6">
    <source>
        <dbReference type="Proteomes" id="UP000232722"/>
    </source>
</evidence>
<gene>
    <name evidence="5" type="ORF">RhiirA5_429825</name>
</gene>
<evidence type="ECO:0000313" key="5">
    <source>
        <dbReference type="EMBL" id="PKB99365.1"/>
    </source>
</evidence>
<dbReference type="VEuPathDB" id="FungiDB:RhiirFUN_005659"/>